<feature type="domain" description="Glycosyltransferase 2-like" evidence="1">
    <location>
        <begin position="7"/>
        <end position="127"/>
    </location>
</feature>
<protein>
    <submittedName>
        <fullName evidence="2">Glycosyltransferase family 2 protein</fullName>
    </submittedName>
</protein>
<dbReference type="RefSeq" id="WP_285674222.1">
    <property type="nucleotide sequence ID" value="NZ_BSYI01000048.1"/>
</dbReference>
<organism evidence="2 3">
    <name type="scientific">Paralimibaculum aggregatum</name>
    <dbReference type="NCBI Taxonomy" id="3036245"/>
    <lineage>
        <taxon>Bacteria</taxon>
        <taxon>Pseudomonadati</taxon>
        <taxon>Pseudomonadota</taxon>
        <taxon>Alphaproteobacteria</taxon>
        <taxon>Rhodobacterales</taxon>
        <taxon>Paracoccaceae</taxon>
        <taxon>Paralimibaculum</taxon>
    </lineage>
</organism>
<sequence>MTRCVALIPAYNEVQTIRAIVAATLPHVDAVIVIDDGSTDGTAEALEGSGARVIRHAENRGKGPCLVEGLDLAVAEGAGAVITLDGDDQHDPADIPAFRARAAEAPGALVLGDRSADMANVPKGRGRSIRLSNFFIGWGCARRITDAQCGMRLYPAAMWRALRIPRSYCRGFVFETALLLHAADIGTRFVTVPVRARYGGHLRRASHFRPVADFVAITLAITRFIVSRGFRPRGLLIALGLLR</sequence>
<dbReference type="PANTHER" id="PTHR48090">
    <property type="entry name" value="UNDECAPRENYL-PHOSPHATE 4-DEOXY-4-FORMAMIDO-L-ARABINOSE TRANSFERASE-RELATED"/>
    <property type="match status" value="1"/>
</dbReference>
<dbReference type="PANTHER" id="PTHR48090:SF7">
    <property type="entry name" value="RFBJ PROTEIN"/>
    <property type="match status" value="1"/>
</dbReference>
<dbReference type="Pfam" id="PF00535">
    <property type="entry name" value="Glycos_transf_2"/>
    <property type="match status" value="1"/>
</dbReference>
<reference evidence="2 3" key="1">
    <citation type="submission" date="2023-04" db="EMBL/GenBank/DDBJ databases">
        <title>Marinoamorphus aggregata gen. nov., sp. Nov., isolate from tissue of brittle star Ophioplocus japonicus.</title>
        <authorList>
            <person name="Kawano K."/>
            <person name="Sawayama S."/>
            <person name="Nakagawa S."/>
        </authorList>
    </citation>
    <scope>NUCLEOTIDE SEQUENCE [LARGE SCALE GENOMIC DNA]</scope>
    <source>
        <strain evidence="2 3">NKW23</strain>
    </source>
</reference>
<dbReference type="InterPro" id="IPR050256">
    <property type="entry name" value="Glycosyltransferase_2"/>
</dbReference>
<keyword evidence="3" id="KW-1185">Reference proteome</keyword>
<accession>A0ABQ6LSF7</accession>
<evidence type="ECO:0000313" key="3">
    <source>
        <dbReference type="Proteomes" id="UP001239909"/>
    </source>
</evidence>
<evidence type="ECO:0000313" key="2">
    <source>
        <dbReference type="EMBL" id="GMG85007.1"/>
    </source>
</evidence>
<dbReference type="InterPro" id="IPR001173">
    <property type="entry name" value="Glyco_trans_2-like"/>
</dbReference>
<comment type="caution">
    <text evidence="2">The sequence shown here is derived from an EMBL/GenBank/DDBJ whole genome shotgun (WGS) entry which is preliminary data.</text>
</comment>
<dbReference type="CDD" id="cd04179">
    <property type="entry name" value="DPM_DPG-synthase_like"/>
    <property type="match status" value="1"/>
</dbReference>
<dbReference type="InterPro" id="IPR029044">
    <property type="entry name" value="Nucleotide-diphossugar_trans"/>
</dbReference>
<dbReference type="EMBL" id="BSYI01000048">
    <property type="protein sequence ID" value="GMG85007.1"/>
    <property type="molecule type" value="Genomic_DNA"/>
</dbReference>
<dbReference type="Gene3D" id="3.90.550.10">
    <property type="entry name" value="Spore Coat Polysaccharide Biosynthesis Protein SpsA, Chain A"/>
    <property type="match status" value="1"/>
</dbReference>
<dbReference type="Proteomes" id="UP001239909">
    <property type="component" value="Unassembled WGS sequence"/>
</dbReference>
<evidence type="ECO:0000259" key="1">
    <source>
        <dbReference type="Pfam" id="PF00535"/>
    </source>
</evidence>
<dbReference type="SUPFAM" id="SSF53448">
    <property type="entry name" value="Nucleotide-diphospho-sugar transferases"/>
    <property type="match status" value="1"/>
</dbReference>
<proteinExistence type="predicted"/>
<gene>
    <name evidence="2" type="ORF">LNKW23_42230</name>
</gene>
<name>A0ABQ6LSF7_9RHOB</name>